<accession>A0AAW9JW87</accession>
<name>A0AAW9JW87_CARML</name>
<reference evidence="1" key="1">
    <citation type="submission" date="2023-08" db="EMBL/GenBank/DDBJ databases">
        <title>Genomic characterization of piscicolin 126 produced by Carnobacterium maltaromaticum CM22 strain isolated from salmon (Salmo salar).</title>
        <authorList>
            <person name="Gonzalez-Gragera E."/>
            <person name="Garcia-Lopez J.D."/>
            <person name="Teso-Perez C."/>
            <person name="Gimenez-Hernandez I."/>
            <person name="Peralta-Sanchez J.M."/>
            <person name="Valdivia E."/>
            <person name="Montalban-Lopez M."/>
            <person name="Martin-Platero A.M."/>
            <person name="Banos A."/>
            <person name="Martinez-Bueno M."/>
        </authorList>
    </citation>
    <scope>NUCLEOTIDE SEQUENCE</scope>
    <source>
        <strain evidence="1">CM22</strain>
    </source>
</reference>
<evidence type="ECO:0000313" key="2">
    <source>
        <dbReference type="Proteomes" id="UP001290462"/>
    </source>
</evidence>
<dbReference type="Proteomes" id="UP001290462">
    <property type="component" value="Unassembled WGS sequence"/>
</dbReference>
<comment type="caution">
    <text evidence="1">The sequence shown here is derived from an EMBL/GenBank/DDBJ whole genome shotgun (WGS) entry which is preliminary data.</text>
</comment>
<dbReference type="AlphaFoldDB" id="A0AAW9JW87"/>
<evidence type="ECO:0000313" key="1">
    <source>
        <dbReference type="EMBL" id="MDZ5759858.1"/>
    </source>
</evidence>
<gene>
    <name evidence="1" type="ORF">RAK27_14445</name>
</gene>
<sequence>MKKSLVEWAREEFKRVTKLEVSSEEIGYESIELEREELDKNLLPTNVKDFRLPDKLLIHFFQLDGNPEGKEETEGCLQLYILADPVSNKWLLVGFLTDHQLTNFYEPEECL</sequence>
<dbReference type="RefSeq" id="WP_322809467.1">
    <property type="nucleotide sequence ID" value="NZ_JAVBVO010000004.1"/>
</dbReference>
<proteinExistence type="predicted"/>
<organism evidence="1 2">
    <name type="scientific">Carnobacterium maltaromaticum</name>
    <name type="common">Carnobacterium piscicola</name>
    <dbReference type="NCBI Taxonomy" id="2751"/>
    <lineage>
        <taxon>Bacteria</taxon>
        <taxon>Bacillati</taxon>
        <taxon>Bacillota</taxon>
        <taxon>Bacilli</taxon>
        <taxon>Lactobacillales</taxon>
        <taxon>Carnobacteriaceae</taxon>
        <taxon>Carnobacterium</taxon>
    </lineage>
</organism>
<dbReference type="EMBL" id="JAVBVO010000004">
    <property type="protein sequence ID" value="MDZ5759858.1"/>
    <property type="molecule type" value="Genomic_DNA"/>
</dbReference>
<protein>
    <submittedName>
        <fullName evidence="1">Uncharacterized protein</fullName>
    </submittedName>
</protein>